<keyword evidence="3" id="KW-1185">Reference proteome</keyword>
<proteinExistence type="predicted"/>
<feature type="chain" id="PRO_5040376677" evidence="1">
    <location>
        <begin position="25"/>
        <end position="208"/>
    </location>
</feature>
<evidence type="ECO:0000256" key="1">
    <source>
        <dbReference type="SAM" id="SignalP"/>
    </source>
</evidence>
<dbReference type="Proteomes" id="UP000756921">
    <property type="component" value="Unassembled WGS sequence"/>
</dbReference>
<name>A0A9P6GGI7_9PLEO</name>
<dbReference type="EMBL" id="WJXW01000006">
    <property type="protein sequence ID" value="KAF9735192.1"/>
    <property type="molecule type" value="Genomic_DNA"/>
</dbReference>
<comment type="caution">
    <text evidence="2">The sequence shown here is derived from an EMBL/GenBank/DDBJ whole genome shotgun (WGS) entry which is preliminary data.</text>
</comment>
<keyword evidence="1" id="KW-0732">Signal</keyword>
<gene>
    <name evidence="2" type="ORF">PMIN01_06597</name>
</gene>
<feature type="signal peptide" evidence="1">
    <location>
        <begin position="1"/>
        <end position="24"/>
    </location>
</feature>
<dbReference type="OrthoDB" id="2910287at2759"/>
<organism evidence="2 3">
    <name type="scientific">Paraphaeosphaeria minitans</name>
    <dbReference type="NCBI Taxonomy" id="565426"/>
    <lineage>
        <taxon>Eukaryota</taxon>
        <taxon>Fungi</taxon>
        <taxon>Dikarya</taxon>
        <taxon>Ascomycota</taxon>
        <taxon>Pezizomycotina</taxon>
        <taxon>Dothideomycetes</taxon>
        <taxon>Pleosporomycetidae</taxon>
        <taxon>Pleosporales</taxon>
        <taxon>Massarineae</taxon>
        <taxon>Didymosphaeriaceae</taxon>
        <taxon>Paraphaeosphaeria</taxon>
    </lineage>
</organism>
<sequence length="208" mass="22851">MLHSSVFRVVLLYLFCCLYTVTLAFPTSSFSHHVRTLPLRNLPKNHGTSTPAHTHRFRKRGIPGAVYICTSDNFRGDCAWTAPSNQCHIAGTGNNSARSIGPDEDGFCILFEKATCTGTQVKTLRFPGQASNMPTFMSLKCFSDGNRHGSRANVTATAATSNIIPDADPRLSGGVGSMERKNLENVMEQMEKDGFRQGMIGLKKGHYY</sequence>
<protein>
    <submittedName>
        <fullName evidence="2">Uncharacterized protein</fullName>
    </submittedName>
</protein>
<dbReference type="AlphaFoldDB" id="A0A9P6GGI7"/>
<evidence type="ECO:0000313" key="2">
    <source>
        <dbReference type="EMBL" id="KAF9735192.1"/>
    </source>
</evidence>
<accession>A0A9P6GGI7</accession>
<reference evidence="2" key="1">
    <citation type="journal article" date="2020" name="Mol. Plant Microbe Interact.">
        <title>Genome Sequence of the Biocontrol Agent Coniothyrium minitans strain Conio (IMI 134523).</title>
        <authorList>
            <person name="Patel D."/>
            <person name="Shittu T.A."/>
            <person name="Baroncelli R."/>
            <person name="Muthumeenakshi S."/>
            <person name="Osborne T.H."/>
            <person name="Janganan T.K."/>
            <person name="Sreenivasaprasad S."/>
        </authorList>
    </citation>
    <scope>NUCLEOTIDE SEQUENCE</scope>
    <source>
        <strain evidence="2">Conio</strain>
    </source>
</reference>
<evidence type="ECO:0000313" key="3">
    <source>
        <dbReference type="Proteomes" id="UP000756921"/>
    </source>
</evidence>